<protein>
    <submittedName>
        <fullName evidence="2">Uncharacterized protein</fullName>
    </submittedName>
</protein>
<keyword evidence="3" id="KW-1185">Reference proteome</keyword>
<evidence type="ECO:0000313" key="2">
    <source>
        <dbReference type="EMBL" id="MFD1341491.1"/>
    </source>
</evidence>
<feature type="chain" id="PRO_5046204358" evidence="1">
    <location>
        <begin position="21"/>
        <end position="73"/>
    </location>
</feature>
<keyword evidence="1" id="KW-0732">Signal</keyword>
<sequence length="73" mass="7488">MMRLSIVALLPLALGGCVQPFEPPAVSALTEPANPETARFAPAGPGVTYTSRAIEAPGDWRGLNDAQGPGASR</sequence>
<comment type="caution">
    <text evidence="2">The sequence shown here is derived from an EMBL/GenBank/DDBJ whole genome shotgun (WGS) entry which is preliminary data.</text>
</comment>
<dbReference type="EMBL" id="JBHTMU010000004">
    <property type="protein sequence ID" value="MFD1341491.1"/>
    <property type="molecule type" value="Genomic_DNA"/>
</dbReference>
<dbReference type="Proteomes" id="UP001597135">
    <property type="component" value="Unassembled WGS sequence"/>
</dbReference>
<evidence type="ECO:0000313" key="3">
    <source>
        <dbReference type="Proteomes" id="UP001597135"/>
    </source>
</evidence>
<organism evidence="2 3">
    <name type="scientific">Litorisediminicola beolgyonensis</name>
    <dbReference type="NCBI Taxonomy" id="1173614"/>
    <lineage>
        <taxon>Bacteria</taxon>
        <taxon>Pseudomonadati</taxon>
        <taxon>Pseudomonadota</taxon>
        <taxon>Alphaproteobacteria</taxon>
        <taxon>Rhodobacterales</taxon>
        <taxon>Paracoccaceae</taxon>
        <taxon>Litorisediminicola</taxon>
    </lineage>
</organism>
<name>A0ABW3ZEN0_9RHOB</name>
<gene>
    <name evidence="2" type="ORF">ACFQ4E_03585</name>
</gene>
<feature type="signal peptide" evidence="1">
    <location>
        <begin position="1"/>
        <end position="20"/>
    </location>
</feature>
<accession>A0ABW3ZEN0</accession>
<reference evidence="3" key="1">
    <citation type="journal article" date="2019" name="Int. J. Syst. Evol. Microbiol.">
        <title>The Global Catalogue of Microorganisms (GCM) 10K type strain sequencing project: providing services to taxonomists for standard genome sequencing and annotation.</title>
        <authorList>
            <consortium name="The Broad Institute Genomics Platform"/>
            <consortium name="The Broad Institute Genome Sequencing Center for Infectious Disease"/>
            <person name="Wu L."/>
            <person name="Ma J."/>
        </authorList>
    </citation>
    <scope>NUCLEOTIDE SEQUENCE [LARGE SCALE GENOMIC DNA]</scope>
    <source>
        <strain evidence="3">CCUG 62953</strain>
    </source>
</reference>
<evidence type="ECO:0000256" key="1">
    <source>
        <dbReference type="SAM" id="SignalP"/>
    </source>
</evidence>
<proteinExistence type="predicted"/>
<dbReference type="PROSITE" id="PS51257">
    <property type="entry name" value="PROKAR_LIPOPROTEIN"/>
    <property type="match status" value="1"/>
</dbReference>